<evidence type="ECO:0000313" key="1">
    <source>
        <dbReference type="EMBL" id="GBN73271.1"/>
    </source>
</evidence>
<feature type="non-terminal residue" evidence="1">
    <location>
        <position position="1"/>
    </location>
</feature>
<name>A0A4Y2RC75_ARAVE</name>
<reference evidence="1 2" key="1">
    <citation type="journal article" date="2019" name="Sci. Rep.">
        <title>Orb-weaving spider Araneus ventricosus genome elucidates the spidroin gene catalogue.</title>
        <authorList>
            <person name="Kono N."/>
            <person name="Nakamura H."/>
            <person name="Ohtoshi R."/>
            <person name="Moran D.A.P."/>
            <person name="Shinohara A."/>
            <person name="Yoshida Y."/>
            <person name="Fujiwara M."/>
            <person name="Mori M."/>
            <person name="Tomita M."/>
            <person name="Arakawa K."/>
        </authorList>
    </citation>
    <scope>NUCLEOTIDE SEQUENCE [LARGE SCALE GENOMIC DNA]</scope>
</reference>
<evidence type="ECO:0000313" key="2">
    <source>
        <dbReference type="Proteomes" id="UP000499080"/>
    </source>
</evidence>
<protein>
    <submittedName>
        <fullName evidence="1">Uncharacterized protein</fullName>
    </submittedName>
</protein>
<organism evidence="1 2">
    <name type="scientific">Araneus ventricosus</name>
    <name type="common">Orbweaver spider</name>
    <name type="synonym">Epeira ventricosa</name>
    <dbReference type="NCBI Taxonomy" id="182803"/>
    <lineage>
        <taxon>Eukaryota</taxon>
        <taxon>Metazoa</taxon>
        <taxon>Ecdysozoa</taxon>
        <taxon>Arthropoda</taxon>
        <taxon>Chelicerata</taxon>
        <taxon>Arachnida</taxon>
        <taxon>Araneae</taxon>
        <taxon>Araneomorphae</taxon>
        <taxon>Entelegynae</taxon>
        <taxon>Araneoidea</taxon>
        <taxon>Araneidae</taxon>
        <taxon>Araneus</taxon>
    </lineage>
</organism>
<dbReference type="OrthoDB" id="10261556at2759"/>
<dbReference type="InterPro" id="IPR036388">
    <property type="entry name" value="WH-like_DNA-bd_sf"/>
</dbReference>
<dbReference type="EMBL" id="BGPR01143968">
    <property type="protein sequence ID" value="GBN73271.1"/>
    <property type="molecule type" value="Genomic_DNA"/>
</dbReference>
<comment type="caution">
    <text evidence="1">The sequence shown here is derived from an EMBL/GenBank/DDBJ whole genome shotgun (WGS) entry which is preliminary data.</text>
</comment>
<gene>
    <name evidence="1" type="ORF">AVEN_86879_1</name>
</gene>
<sequence>RLLTCEKYLQETRVKSFGKQSMFGATVNITSKAKVWLEKAKRSPEKSVPLILELSTELTNLEEAKAALSEKKVVVASASVKR</sequence>
<dbReference type="Gene3D" id="1.10.10.10">
    <property type="entry name" value="Winged helix-like DNA-binding domain superfamily/Winged helix DNA-binding domain"/>
    <property type="match status" value="1"/>
</dbReference>
<dbReference type="Proteomes" id="UP000499080">
    <property type="component" value="Unassembled WGS sequence"/>
</dbReference>
<accession>A0A4Y2RC75</accession>
<keyword evidence="2" id="KW-1185">Reference proteome</keyword>
<dbReference type="AlphaFoldDB" id="A0A4Y2RC75"/>
<proteinExistence type="predicted"/>